<dbReference type="EMBL" id="KN833930">
    <property type="protein sequence ID" value="KIK14631.1"/>
    <property type="molecule type" value="Genomic_DNA"/>
</dbReference>
<dbReference type="HOGENOM" id="CLU_162183_1_0_1"/>
<dbReference type="OrthoDB" id="2683673at2759"/>
<accession>A0A0C9YD65</accession>
<dbReference type="Proteomes" id="UP000054018">
    <property type="component" value="Unassembled WGS sequence"/>
</dbReference>
<name>A0A0C9YD65_9AGAM</name>
<protein>
    <submittedName>
        <fullName evidence="1">Uncharacterized protein</fullName>
    </submittedName>
</protein>
<feature type="non-terminal residue" evidence="1">
    <location>
        <position position="70"/>
    </location>
</feature>
<sequence length="70" mass="8222">MKLLDVEAVLGREADIQQADPEREILKELDDETTSYAILSHRWGVEVGYEEMSGLMKMEERKRDEVRRRA</sequence>
<organism evidence="1 2">
    <name type="scientific">Pisolithus microcarpus 441</name>
    <dbReference type="NCBI Taxonomy" id="765257"/>
    <lineage>
        <taxon>Eukaryota</taxon>
        <taxon>Fungi</taxon>
        <taxon>Dikarya</taxon>
        <taxon>Basidiomycota</taxon>
        <taxon>Agaricomycotina</taxon>
        <taxon>Agaricomycetes</taxon>
        <taxon>Agaricomycetidae</taxon>
        <taxon>Boletales</taxon>
        <taxon>Sclerodermatineae</taxon>
        <taxon>Pisolithaceae</taxon>
        <taxon>Pisolithus</taxon>
    </lineage>
</organism>
<evidence type="ECO:0000313" key="1">
    <source>
        <dbReference type="EMBL" id="KIK14631.1"/>
    </source>
</evidence>
<evidence type="ECO:0000313" key="2">
    <source>
        <dbReference type="Proteomes" id="UP000054018"/>
    </source>
</evidence>
<keyword evidence="2" id="KW-1185">Reference proteome</keyword>
<reference evidence="1 2" key="1">
    <citation type="submission" date="2014-04" db="EMBL/GenBank/DDBJ databases">
        <authorList>
            <consortium name="DOE Joint Genome Institute"/>
            <person name="Kuo A."/>
            <person name="Kohler A."/>
            <person name="Costa M.D."/>
            <person name="Nagy L.G."/>
            <person name="Floudas D."/>
            <person name="Copeland A."/>
            <person name="Barry K.W."/>
            <person name="Cichocki N."/>
            <person name="Veneault-Fourrey C."/>
            <person name="LaButti K."/>
            <person name="Lindquist E.A."/>
            <person name="Lipzen A."/>
            <person name="Lundell T."/>
            <person name="Morin E."/>
            <person name="Murat C."/>
            <person name="Sun H."/>
            <person name="Tunlid A."/>
            <person name="Henrissat B."/>
            <person name="Grigoriev I.V."/>
            <person name="Hibbett D.S."/>
            <person name="Martin F."/>
            <person name="Nordberg H.P."/>
            <person name="Cantor M.N."/>
            <person name="Hua S.X."/>
        </authorList>
    </citation>
    <scope>NUCLEOTIDE SEQUENCE [LARGE SCALE GENOMIC DNA]</scope>
    <source>
        <strain evidence="1 2">441</strain>
    </source>
</reference>
<gene>
    <name evidence="1" type="ORF">PISMIDRAFT_17177</name>
</gene>
<reference evidence="2" key="2">
    <citation type="submission" date="2015-01" db="EMBL/GenBank/DDBJ databases">
        <title>Evolutionary Origins and Diversification of the Mycorrhizal Mutualists.</title>
        <authorList>
            <consortium name="DOE Joint Genome Institute"/>
            <consortium name="Mycorrhizal Genomics Consortium"/>
            <person name="Kohler A."/>
            <person name="Kuo A."/>
            <person name="Nagy L.G."/>
            <person name="Floudas D."/>
            <person name="Copeland A."/>
            <person name="Barry K.W."/>
            <person name="Cichocki N."/>
            <person name="Veneault-Fourrey C."/>
            <person name="LaButti K."/>
            <person name="Lindquist E.A."/>
            <person name="Lipzen A."/>
            <person name="Lundell T."/>
            <person name="Morin E."/>
            <person name="Murat C."/>
            <person name="Riley R."/>
            <person name="Ohm R."/>
            <person name="Sun H."/>
            <person name="Tunlid A."/>
            <person name="Henrissat B."/>
            <person name="Grigoriev I.V."/>
            <person name="Hibbett D.S."/>
            <person name="Martin F."/>
        </authorList>
    </citation>
    <scope>NUCLEOTIDE SEQUENCE [LARGE SCALE GENOMIC DNA]</scope>
    <source>
        <strain evidence="2">441</strain>
    </source>
</reference>
<dbReference type="AlphaFoldDB" id="A0A0C9YD65"/>
<proteinExistence type="predicted"/>